<evidence type="ECO:0000313" key="4">
    <source>
        <dbReference type="Proteomes" id="UP000193685"/>
    </source>
</evidence>
<dbReference type="STRING" id="56484.A0A1Y2FWH3"/>
<comment type="caution">
    <text evidence="3">The sequence shown here is derived from an EMBL/GenBank/DDBJ whole genome shotgun (WGS) entry which is preliminary data.</text>
</comment>
<feature type="domain" description="Yeast cell wall synthesis Kre9/Knh1-like N-terminal" evidence="2">
    <location>
        <begin position="24"/>
        <end position="111"/>
    </location>
</feature>
<name>A0A1Y2FWH3_PROLT</name>
<dbReference type="Pfam" id="PF10342">
    <property type="entry name" value="Kre9_KNH"/>
    <property type="match status" value="1"/>
</dbReference>
<dbReference type="InterPro" id="IPR018466">
    <property type="entry name" value="Kre9/Knh1-like_N"/>
</dbReference>
<keyword evidence="4" id="KW-1185">Reference proteome</keyword>
<dbReference type="EMBL" id="MCFI01000001">
    <property type="protein sequence ID" value="ORY87887.1"/>
    <property type="molecule type" value="Genomic_DNA"/>
</dbReference>
<sequence>MFFSAALLIATVAAQNAFNQILFPANNVVIQAGGGVQSLTWTNLTGGQVSVSLYSGTNPLRQVIPIATGIANTGTFLWTPETWLPAANDYVIGVRDLSGSAPTQYSPYFTVQLCSTCSASTRSTTSSFSAETVSVAGLVTRASFTEAFPTPAAQSASDSSATAAAAAAAGATGSAASGASGVVATASGAAGSAVSRASGAAASAASGVTSAAGSLASGASGVVGSAVSGARTATGSAAAATSRAAAVQESAAGLVLAAGFAAWLL</sequence>
<accession>A0A1Y2FWH3</accession>
<dbReference type="AlphaFoldDB" id="A0A1Y2FWH3"/>
<gene>
    <name evidence="3" type="ORF">BCR37DRAFT_385148</name>
</gene>
<dbReference type="RefSeq" id="XP_040728382.1">
    <property type="nucleotide sequence ID" value="XM_040870324.1"/>
</dbReference>
<dbReference type="InterPro" id="IPR052982">
    <property type="entry name" value="SRP1/TIP1-like"/>
</dbReference>
<evidence type="ECO:0000313" key="3">
    <source>
        <dbReference type="EMBL" id="ORY87887.1"/>
    </source>
</evidence>
<dbReference type="PANTHER" id="PTHR40633">
    <property type="entry name" value="MATRIX PROTEIN, PUTATIVE (AFU_ORTHOLOGUE AFUA_8G05410)-RELATED"/>
    <property type="match status" value="1"/>
</dbReference>
<reference evidence="3 4" key="1">
    <citation type="submission" date="2016-07" db="EMBL/GenBank/DDBJ databases">
        <title>Pervasive Adenine N6-methylation of Active Genes in Fungi.</title>
        <authorList>
            <consortium name="DOE Joint Genome Institute"/>
            <person name="Mondo S.J."/>
            <person name="Dannebaum R.O."/>
            <person name="Kuo R.C."/>
            <person name="Labutti K."/>
            <person name="Haridas S."/>
            <person name="Kuo A."/>
            <person name="Salamov A."/>
            <person name="Ahrendt S.R."/>
            <person name="Lipzen A."/>
            <person name="Sullivan W."/>
            <person name="Andreopoulos W.B."/>
            <person name="Clum A."/>
            <person name="Lindquist E."/>
            <person name="Daum C."/>
            <person name="Ramamoorthy G.K."/>
            <person name="Gryganskyi A."/>
            <person name="Culley D."/>
            <person name="Magnuson J.K."/>
            <person name="James T.Y."/>
            <person name="O'Malley M.A."/>
            <person name="Stajich J.E."/>
            <person name="Spatafora J.W."/>
            <person name="Visel A."/>
            <person name="Grigoriev I.V."/>
        </authorList>
    </citation>
    <scope>NUCLEOTIDE SEQUENCE [LARGE SCALE GENOMIC DNA]</scope>
    <source>
        <strain evidence="3 4">12-1054</strain>
    </source>
</reference>
<protein>
    <recommendedName>
        <fullName evidence="2">Yeast cell wall synthesis Kre9/Knh1-like N-terminal domain-containing protein</fullName>
    </recommendedName>
</protein>
<dbReference type="Proteomes" id="UP000193685">
    <property type="component" value="Unassembled WGS sequence"/>
</dbReference>
<keyword evidence="1" id="KW-0732">Signal</keyword>
<evidence type="ECO:0000259" key="2">
    <source>
        <dbReference type="Pfam" id="PF10342"/>
    </source>
</evidence>
<dbReference type="OMA" id="NTGTYGW"/>
<organism evidence="3 4">
    <name type="scientific">Protomyces lactucae-debilis</name>
    <dbReference type="NCBI Taxonomy" id="2754530"/>
    <lineage>
        <taxon>Eukaryota</taxon>
        <taxon>Fungi</taxon>
        <taxon>Dikarya</taxon>
        <taxon>Ascomycota</taxon>
        <taxon>Taphrinomycotina</taxon>
        <taxon>Taphrinomycetes</taxon>
        <taxon>Taphrinales</taxon>
        <taxon>Protomycetaceae</taxon>
        <taxon>Protomyces</taxon>
    </lineage>
</organism>
<proteinExistence type="predicted"/>
<dbReference type="PANTHER" id="PTHR40633:SF1">
    <property type="entry name" value="GPI ANCHORED SERINE-THREONINE RICH PROTEIN (AFU_ORTHOLOGUE AFUA_1G03630)"/>
    <property type="match status" value="1"/>
</dbReference>
<evidence type="ECO:0000256" key="1">
    <source>
        <dbReference type="ARBA" id="ARBA00022729"/>
    </source>
</evidence>
<dbReference type="GeneID" id="63786923"/>
<dbReference type="OrthoDB" id="4094614at2759"/>